<dbReference type="Proteomes" id="UP000527616">
    <property type="component" value="Unassembled WGS sequence"/>
</dbReference>
<dbReference type="GO" id="GO:0043565">
    <property type="term" value="F:sequence-specific DNA binding"/>
    <property type="evidence" value="ECO:0007669"/>
    <property type="project" value="InterPro"/>
</dbReference>
<dbReference type="Pfam" id="PF13412">
    <property type="entry name" value="HTH_24"/>
    <property type="match status" value="1"/>
</dbReference>
<comment type="caution">
    <text evidence="2">The sequence shown here is derived from an EMBL/GenBank/DDBJ whole genome shotgun (WGS) entry which is preliminary data.</text>
</comment>
<dbReference type="PANTHER" id="PTHR18964">
    <property type="entry name" value="ROK (REPRESSOR, ORF, KINASE) FAMILY"/>
    <property type="match status" value="1"/>
</dbReference>
<dbReference type="SUPFAM" id="SSF46785">
    <property type="entry name" value="Winged helix' DNA-binding domain"/>
    <property type="match status" value="1"/>
</dbReference>
<accession>A0A7Z0DAS2</accession>
<dbReference type="InterPro" id="IPR000485">
    <property type="entry name" value="AsnC-type_HTH_dom"/>
</dbReference>
<dbReference type="Gene3D" id="1.10.10.10">
    <property type="entry name" value="Winged helix-like DNA-binding domain superfamily/Winged helix DNA-binding domain"/>
    <property type="match status" value="1"/>
</dbReference>
<dbReference type="PANTHER" id="PTHR18964:SF149">
    <property type="entry name" value="BIFUNCTIONAL UDP-N-ACETYLGLUCOSAMINE 2-EPIMERASE_N-ACETYLMANNOSAMINE KINASE"/>
    <property type="match status" value="1"/>
</dbReference>
<protein>
    <submittedName>
        <fullName evidence="2">Putative NBD/HSP70 family sugar kinase</fullName>
    </submittedName>
</protein>
<reference evidence="2 3" key="1">
    <citation type="submission" date="2020-07" db="EMBL/GenBank/DDBJ databases">
        <title>Sequencing the genomes of 1000 actinobacteria strains.</title>
        <authorList>
            <person name="Klenk H.-P."/>
        </authorList>
    </citation>
    <scope>NUCLEOTIDE SEQUENCE [LARGE SCALE GENOMIC DNA]</scope>
    <source>
        <strain evidence="2 3">DSM 103164</strain>
    </source>
</reference>
<dbReference type="RefSeq" id="WP_179445785.1">
    <property type="nucleotide sequence ID" value="NZ_JACBZS010000001.1"/>
</dbReference>
<dbReference type="GO" id="GO:0016301">
    <property type="term" value="F:kinase activity"/>
    <property type="evidence" value="ECO:0007669"/>
    <property type="project" value="UniProtKB-KW"/>
</dbReference>
<gene>
    <name evidence="2" type="ORF">GGQ54_002598</name>
</gene>
<dbReference type="PRINTS" id="PR00033">
    <property type="entry name" value="HTHASNC"/>
</dbReference>
<dbReference type="Pfam" id="PF00480">
    <property type="entry name" value="ROK"/>
    <property type="match status" value="1"/>
</dbReference>
<dbReference type="CDD" id="cd23763">
    <property type="entry name" value="ASKHA_ATPase_ROK"/>
    <property type="match status" value="1"/>
</dbReference>
<evidence type="ECO:0000256" key="1">
    <source>
        <dbReference type="ARBA" id="ARBA00006479"/>
    </source>
</evidence>
<dbReference type="InterPro" id="IPR036388">
    <property type="entry name" value="WH-like_DNA-bd_sf"/>
</dbReference>
<dbReference type="AlphaFoldDB" id="A0A7Z0DAS2"/>
<dbReference type="SUPFAM" id="SSF53067">
    <property type="entry name" value="Actin-like ATPase domain"/>
    <property type="match status" value="1"/>
</dbReference>
<organism evidence="2 3">
    <name type="scientific">Naumannella cuiyingiana</name>
    <dbReference type="NCBI Taxonomy" id="1347891"/>
    <lineage>
        <taxon>Bacteria</taxon>
        <taxon>Bacillati</taxon>
        <taxon>Actinomycetota</taxon>
        <taxon>Actinomycetes</taxon>
        <taxon>Propionibacteriales</taxon>
        <taxon>Propionibacteriaceae</taxon>
        <taxon>Naumannella</taxon>
    </lineage>
</organism>
<sequence>MTTPSQDLVRAETDRQVLREFFANARLTRAEVAASTGISKPTISQAVRRLAERGLLAEAGPASGGRGRSGTWYALRAEAGCALAVDAGPDGVRAELLDLTGERLAEVARPLRAPVAGKALAEALDGVLAEATAASPGSVLAATVGAADPVDQGSGRLVELPGSPFLMGDLDAGATLERHVPGRWLLDNDVNWAALAEREAAGTPGPPELVLIYLGPGIGSGLIMDGRIVRGARGLAGELAQVPVPGPEGTLRLVELPGALGLTRPGTSAIDVARARAMITDPVRREPLLAGLTAAICAVTALLDPGLVLITGPWGRGTGLAEALDARVAAEAGVPAPVREAALGPDAVMVGLRTAALTRARAAVEAG</sequence>
<dbReference type="EMBL" id="JACBZS010000001">
    <property type="protein sequence ID" value="NYI72038.1"/>
    <property type="molecule type" value="Genomic_DNA"/>
</dbReference>
<name>A0A7Z0DAS2_9ACTN</name>
<dbReference type="Gene3D" id="3.30.420.40">
    <property type="match status" value="2"/>
</dbReference>
<evidence type="ECO:0000313" key="3">
    <source>
        <dbReference type="Proteomes" id="UP000527616"/>
    </source>
</evidence>
<keyword evidence="3" id="KW-1185">Reference proteome</keyword>
<comment type="similarity">
    <text evidence="1">Belongs to the ROK (NagC/XylR) family.</text>
</comment>
<keyword evidence="2" id="KW-0808">Transferase</keyword>
<dbReference type="InterPro" id="IPR000600">
    <property type="entry name" value="ROK"/>
</dbReference>
<dbReference type="InterPro" id="IPR036390">
    <property type="entry name" value="WH_DNA-bd_sf"/>
</dbReference>
<dbReference type="InterPro" id="IPR043129">
    <property type="entry name" value="ATPase_NBD"/>
</dbReference>
<keyword evidence="2" id="KW-0418">Kinase</keyword>
<evidence type="ECO:0000313" key="2">
    <source>
        <dbReference type="EMBL" id="NYI72038.1"/>
    </source>
</evidence>
<proteinExistence type="inferred from homology"/>